<gene>
    <name evidence="1" type="ORF">GCM10009789_87610</name>
</gene>
<dbReference type="Proteomes" id="UP001500393">
    <property type="component" value="Unassembled WGS sequence"/>
</dbReference>
<reference evidence="2" key="1">
    <citation type="journal article" date="2019" name="Int. J. Syst. Evol. Microbiol.">
        <title>The Global Catalogue of Microorganisms (GCM) 10K type strain sequencing project: providing services to taxonomists for standard genome sequencing and annotation.</title>
        <authorList>
            <consortium name="The Broad Institute Genomics Platform"/>
            <consortium name="The Broad Institute Genome Sequencing Center for Infectious Disease"/>
            <person name="Wu L."/>
            <person name="Ma J."/>
        </authorList>
    </citation>
    <scope>NUCLEOTIDE SEQUENCE [LARGE SCALE GENOMIC DNA]</scope>
    <source>
        <strain evidence="2">JCM 14969</strain>
    </source>
</reference>
<accession>A0ABP4QUH7</accession>
<proteinExistence type="predicted"/>
<dbReference type="RefSeq" id="WP_344222738.1">
    <property type="nucleotide sequence ID" value="NZ_BAAAOS010000077.1"/>
</dbReference>
<dbReference type="InterPro" id="IPR034660">
    <property type="entry name" value="DinB/YfiT-like"/>
</dbReference>
<organism evidence="1 2">
    <name type="scientific">Kribbella sancticallisti</name>
    <dbReference type="NCBI Taxonomy" id="460087"/>
    <lineage>
        <taxon>Bacteria</taxon>
        <taxon>Bacillati</taxon>
        <taxon>Actinomycetota</taxon>
        <taxon>Actinomycetes</taxon>
        <taxon>Propionibacteriales</taxon>
        <taxon>Kribbellaceae</taxon>
        <taxon>Kribbella</taxon>
    </lineage>
</organism>
<protein>
    <recommendedName>
        <fullName evidence="3">TIGR03086 family protein</fullName>
    </recommendedName>
</protein>
<keyword evidence="2" id="KW-1185">Reference proteome</keyword>
<evidence type="ECO:0008006" key="3">
    <source>
        <dbReference type="Google" id="ProtNLM"/>
    </source>
</evidence>
<dbReference type="SUPFAM" id="SSF109854">
    <property type="entry name" value="DinB/YfiT-like putative metalloenzymes"/>
    <property type="match status" value="1"/>
</dbReference>
<sequence length="189" mass="19884">MRTVAVDGLGALVDATTFAALAVGSLGDEVNLEQATPCGEWNIGMLLEHLGDSVAAIEEGFCIGKVGLAAVPLVDPRPSTLALRIERLHLIARHPDNVGRETVPIEGAAIVRDHLSAVGALEIAVHAWDVTTAKVQAPDIPPPLATALMTTAIAVVARDDRGIRFGPPVPMSRESRVSDRLLAFLGRQP</sequence>
<dbReference type="EMBL" id="BAAAOS010000077">
    <property type="protein sequence ID" value="GAA1620496.1"/>
    <property type="molecule type" value="Genomic_DNA"/>
</dbReference>
<name>A0ABP4QUH7_9ACTN</name>
<evidence type="ECO:0000313" key="1">
    <source>
        <dbReference type="EMBL" id="GAA1620496.1"/>
    </source>
</evidence>
<comment type="caution">
    <text evidence="1">The sequence shown here is derived from an EMBL/GenBank/DDBJ whole genome shotgun (WGS) entry which is preliminary data.</text>
</comment>
<evidence type="ECO:0000313" key="2">
    <source>
        <dbReference type="Proteomes" id="UP001500393"/>
    </source>
</evidence>